<dbReference type="EMBL" id="JBBMEX010000009">
    <property type="protein sequence ID" value="MEQ2558117.1"/>
    <property type="molecule type" value="Genomic_DNA"/>
</dbReference>
<dbReference type="InterPro" id="IPR003331">
    <property type="entry name" value="UDP_GlcNAc_Epimerase_2_dom"/>
</dbReference>
<dbReference type="EC" id="3.2.1.183" evidence="2"/>
<protein>
    <submittedName>
        <fullName evidence="2">UDP-N-acetylglucosamine 2-epimerase</fullName>
        <ecNumber evidence="2">3.2.1.183</ecNumber>
    </submittedName>
</protein>
<feature type="domain" description="UDP-N-acetylglucosamine 2-epimerase" evidence="1">
    <location>
        <begin position="24"/>
        <end position="357"/>
    </location>
</feature>
<dbReference type="RefSeq" id="WP_353531008.1">
    <property type="nucleotide sequence ID" value="NZ_JBBMEX010000009.1"/>
</dbReference>
<keyword evidence="2" id="KW-0378">Hydrolase</keyword>
<dbReference type="GO" id="GO:0016798">
    <property type="term" value="F:hydrolase activity, acting on glycosyl bonds"/>
    <property type="evidence" value="ECO:0007669"/>
    <property type="project" value="UniProtKB-KW"/>
</dbReference>
<proteinExistence type="predicted"/>
<dbReference type="PANTHER" id="PTHR43174">
    <property type="entry name" value="UDP-N-ACETYLGLUCOSAMINE 2-EPIMERASE"/>
    <property type="match status" value="1"/>
</dbReference>
<dbReference type="PANTHER" id="PTHR43174:SF3">
    <property type="entry name" value="UDP-N-ACETYLGLUCOSAMINE 2-EPIMERASE"/>
    <property type="match status" value="1"/>
</dbReference>
<keyword evidence="2" id="KW-0326">Glycosidase</keyword>
<name>A0ABV1HEI0_9FIRM</name>
<organism evidence="2 3">
    <name type="scientific">Maccoyibacter intestinihominis</name>
    <dbReference type="NCBI Taxonomy" id="3133499"/>
    <lineage>
        <taxon>Bacteria</taxon>
        <taxon>Bacillati</taxon>
        <taxon>Bacillota</taxon>
        <taxon>Clostridia</taxon>
        <taxon>Lachnospirales</taxon>
        <taxon>Lachnospiraceae</taxon>
        <taxon>Maccoyibacter</taxon>
    </lineage>
</organism>
<dbReference type="Gene3D" id="3.40.50.2000">
    <property type="entry name" value="Glycogen Phosphorylase B"/>
    <property type="match status" value="2"/>
</dbReference>
<comment type="caution">
    <text evidence="2">The sequence shown here is derived from an EMBL/GenBank/DDBJ whole genome shotgun (WGS) entry which is preliminary data.</text>
</comment>
<dbReference type="NCBIfam" id="TIGR03568">
    <property type="entry name" value="NeuC_NnaA"/>
    <property type="match status" value="1"/>
</dbReference>
<keyword evidence="3" id="KW-1185">Reference proteome</keyword>
<accession>A0ABV1HEI0</accession>
<dbReference type="Pfam" id="PF02350">
    <property type="entry name" value="Epimerase_2"/>
    <property type="match status" value="1"/>
</dbReference>
<sequence>MRKILFITGTRADYGKIKSLIQGIEESKDMEAYVFVSGMHLLDTYGSTYREVLKDGYKNVYVAYGLINSGNMSYDLGDVVCQLTGYVQNIRPDMIVIHGDRIDALAGAMVGALNNIRVAHIEGGELSGTIDESIRHAISKFAHVHFVCNEEAKRRLMQLGESEHQIYVIGSPDIDIMLSSHLPTFEEARERYEIPFEKYGILMYHPVTTEYEIIGKHVEELVNAVKESGRNYIVIYPNNDLGSEVILNAYRTLEDETRYRLYPSTRFEYFLTLLKNADFMIGNSSAGVRETSIYGIPAIDVGTRQKGRYSTEYSQNIQHVSEDKDEILQAIEHIEDFRKQGALFGKGNSTKQFLEIVHDKNIWEHGIQKVFIDRWG</sequence>
<evidence type="ECO:0000259" key="1">
    <source>
        <dbReference type="Pfam" id="PF02350"/>
    </source>
</evidence>
<gene>
    <name evidence="2" type="primary">neuC</name>
    <name evidence="2" type="ORF">WMO43_09580</name>
</gene>
<dbReference type="InterPro" id="IPR029767">
    <property type="entry name" value="WecB-like"/>
</dbReference>
<evidence type="ECO:0000313" key="2">
    <source>
        <dbReference type="EMBL" id="MEQ2558117.1"/>
    </source>
</evidence>
<dbReference type="InterPro" id="IPR020004">
    <property type="entry name" value="UDP-GlcNAc_Epase"/>
</dbReference>
<dbReference type="Proteomes" id="UP001454489">
    <property type="component" value="Unassembled WGS sequence"/>
</dbReference>
<evidence type="ECO:0000313" key="3">
    <source>
        <dbReference type="Proteomes" id="UP001454489"/>
    </source>
</evidence>
<reference evidence="2 3" key="1">
    <citation type="submission" date="2024-03" db="EMBL/GenBank/DDBJ databases">
        <title>Human intestinal bacterial collection.</title>
        <authorList>
            <person name="Pauvert C."/>
            <person name="Hitch T.C.A."/>
            <person name="Clavel T."/>
        </authorList>
    </citation>
    <scope>NUCLEOTIDE SEQUENCE [LARGE SCALE GENOMIC DNA]</scope>
    <source>
        <strain evidence="2 3">CLA-AA-H185</strain>
    </source>
</reference>
<dbReference type="SUPFAM" id="SSF53756">
    <property type="entry name" value="UDP-Glycosyltransferase/glycogen phosphorylase"/>
    <property type="match status" value="1"/>
</dbReference>